<proteinExistence type="predicted"/>
<dbReference type="STRING" id="619304.SAMN05421760_106219"/>
<dbReference type="AlphaFoldDB" id="A0A1N7MNB6"/>
<dbReference type="EMBL" id="FTOE01000006">
    <property type="protein sequence ID" value="SIS87633.1"/>
    <property type="molecule type" value="Genomic_DNA"/>
</dbReference>
<evidence type="ECO:0000313" key="1">
    <source>
        <dbReference type="EMBL" id="SIS87633.1"/>
    </source>
</evidence>
<reference evidence="2" key="1">
    <citation type="submission" date="2017-01" db="EMBL/GenBank/DDBJ databases">
        <authorList>
            <person name="Varghese N."/>
            <person name="Submissions S."/>
        </authorList>
    </citation>
    <scope>NUCLEOTIDE SEQUENCE [LARGE SCALE GENOMIC DNA]</scope>
    <source>
        <strain evidence="2">DSM 22306</strain>
    </source>
</reference>
<accession>A0A1N7MNB6</accession>
<dbReference type="Proteomes" id="UP000185999">
    <property type="component" value="Unassembled WGS sequence"/>
</dbReference>
<dbReference type="RefSeq" id="WP_054340411.1">
    <property type="nucleotide sequence ID" value="NZ_FTOE01000006.1"/>
</dbReference>
<sequence length="109" mass="12191">MSIVIKQGESFSVTVTPRDDKHREYNITEGVWECWLGIYDADGGEYYAVQVFDIADSDKAYIANVETSVTAALLPRKYIMAIKVKRTDSTPALSIESHGQITIQKGFIN</sequence>
<evidence type="ECO:0000313" key="2">
    <source>
        <dbReference type="Proteomes" id="UP000185999"/>
    </source>
</evidence>
<gene>
    <name evidence="1" type="ORF">SAMN05421760_106219</name>
</gene>
<name>A0A1N7MNB6_9GAMM</name>
<keyword evidence="2" id="KW-1185">Reference proteome</keyword>
<protein>
    <submittedName>
        <fullName evidence="1">Uncharacterized protein</fullName>
    </submittedName>
</protein>
<organism evidence="1 2">
    <name type="scientific">Neptunomonas antarctica</name>
    <dbReference type="NCBI Taxonomy" id="619304"/>
    <lineage>
        <taxon>Bacteria</taxon>
        <taxon>Pseudomonadati</taxon>
        <taxon>Pseudomonadota</taxon>
        <taxon>Gammaproteobacteria</taxon>
        <taxon>Oceanospirillales</taxon>
        <taxon>Oceanospirillaceae</taxon>
        <taxon>Neptunomonas</taxon>
    </lineage>
</organism>